<evidence type="ECO:0000313" key="1">
    <source>
        <dbReference type="EMBL" id="PIE33078.1"/>
    </source>
</evidence>
<accession>A0A2G6KBM6</accession>
<organism evidence="1 2">
    <name type="scientific">Ilumatobacter coccineus</name>
    <dbReference type="NCBI Taxonomy" id="467094"/>
    <lineage>
        <taxon>Bacteria</taxon>
        <taxon>Bacillati</taxon>
        <taxon>Actinomycetota</taxon>
        <taxon>Acidimicrobiia</taxon>
        <taxon>Acidimicrobiales</taxon>
        <taxon>Ilumatobacteraceae</taxon>
        <taxon>Ilumatobacter</taxon>
    </lineage>
</organism>
<name>A0A2G6KBM6_9ACTN</name>
<proteinExistence type="predicted"/>
<gene>
    <name evidence="1" type="ORF">CSA55_02400</name>
</gene>
<comment type="caution">
    <text evidence="1">The sequence shown here is derived from an EMBL/GenBank/DDBJ whole genome shotgun (WGS) entry which is preliminary data.</text>
</comment>
<dbReference type="PROSITE" id="PS51257">
    <property type="entry name" value="PROKAR_LIPOPROTEIN"/>
    <property type="match status" value="1"/>
</dbReference>
<reference evidence="1 2" key="1">
    <citation type="submission" date="2017-10" db="EMBL/GenBank/DDBJ databases">
        <title>Novel microbial diversity and functional potential in the marine mammal oral microbiome.</title>
        <authorList>
            <person name="Dudek N.K."/>
            <person name="Sun C.L."/>
            <person name="Burstein D."/>
            <person name="Kantor R.S."/>
            <person name="Aliaga Goltsman D.S."/>
            <person name="Bik E.M."/>
            <person name="Thomas B.C."/>
            <person name="Banfield J.F."/>
            <person name="Relman D.A."/>
        </authorList>
    </citation>
    <scope>NUCLEOTIDE SEQUENCE [LARGE SCALE GENOMIC DNA]</scope>
    <source>
        <strain evidence="1">DOLJORAL78_61_10</strain>
    </source>
</reference>
<evidence type="ECO:0000313" key="2">
    <source>
        <dbReference type="Proteomes" id="UP000230914"/>
    </source>
</evidence>
<sequence>MRPHRPRQALIIVAVVSALMACQPADEDEATADCRTIVAEAAAARDVDDTIRLLDKALLLCPSFEVMAAELDAHPGIVGYSSEGFIRNRCASIDAQRAASALTCDRVTVPSTSAPVVTTAPVEYSGLTMDDRTVTLTPDDGITFVGDLPAEIQNNLDAWTTQGCDGIVARRDRWAAEVEAGRGGDAVSVYARHADHLVDYGDC</sequence>
<protein>
    <submittedName>
        <fullName evidence="1">Uncharacterized protein</fullName>
    </submittedName>
</protein>
<dbReference type="AlphaFoldDB" id="A0A2G6KBM6"/>
<dbReference type="EMBL" id="PDSL01000038">
    <property type="protein sequence ID" value="PIE33078.1"/>
    <property type="molecule type" value="Genomic_DNA"/>
</dbReference>
<dbReference type="Proteomes" id="UP000230914">
    <property type="component" value="Unassembled WGS sequence"/>
</dbReference>